<protein>
    <submittedName>
        <fullName evidence="1">DUF1289 domain-containing protein</fullName>
    </submittedName>
</protein>
<gene>
    <name evidence="1" type="ORF">H8K32_17790</name>
</gene>
<dbReference type="EMBL" id="JACOFV010000019">
    <property type="protein sequence ID" value="MBC3863962.1"/>
    <property type="molecule type" value="Genomic_DNA"/>
</dbReference>
<dbReference type="RefSeq" id="WP_186913903.1">
    <property type="nucleotide sequence ID" value="NZ_JACOFV010000019.1"/>
</dbReference>
<dbReference type="AlphaFoldDB" id="A0A923HG83"/>
<evidence type="ECO:0000313" key="2">
    <source>
        <dbReference type="Proteomes" id="UP000634011"/>
    </source>
</evidence>
<dbReference type="PANTHER" id="PTHR35175">
    <property type="entry name" value="DUF1289 DOMAIN-CONTAINING PROTEIN"/>
    <property type="match status" value="1"/>
</dbReference>
<reference evidence="1" key="1">
    <citation type="submission" date="2020-08" db="EMBL/GenBank/DDBJ databases">
        <title>Novel species isolated from subtropical streams in China.</title>
        <authorList>
            <person name="Lu H."/>
        </authorList>
    </citation>
    <scope>NUCLEOTIDE SEQUENCE</scope>
    <source>
        <strain evidence="1">KACC 12607</strain>
    </source>
</reference>
<accession>A0A923HG83</accession>
<name>A0A923HG83_9BURK</name>
<evidence type="ECO:0000313" key="1">
    <source>
        <dbReference type="EMBL" id="MBC3863962.1"/>
    </source>
</evidence>
<dbReference type="PANTHER" id="PTHR35175:SF2">
    <property type="entry name" value="DUF1289 DOMAIN-CONTAINING PROTEIN"/>
    <property type="match status" value="1"/>
</dbReference>
<proteinExistence type="predicted"/>
<comment type="caution">
    <text evidence="1">The sequence shown here is derived from an EMBL/GenBank/DDBJ whole genome shotgun (WGS) entry which is preliminary data.</text>
</comment>
<sequence>MSVKSPCIEVCKFDGKTGFCIACLRTLPECREWSKMKDHRRHQILRDRPKRENKLTEKGVKLHVDCDVYD</sequence>
<dbReference type="Proteomes" id="UP000634011">
    <property type="component" value="Unassembled WGS sequence"/>
</dbReference>
<keyword evidence="2" id="KW-1185">Reference proteome</keyword>
<dbReference type="InterPro" id="IPR010710">
    <property type="entry name" value="DUF1289"/>
</dbReference>
<dbReference type="Pfam" id="PF06945">
    <property type="entry name" value="DUF1289"/>
    <property type="match status" value="1"/>
</dbReference>
<organism evidence="1 2">
    <name type="scientific">Undibacterium jejuense</name>
    <dbReference type="NCBI Taxonomy" id="1344949"/>
    <lineage>
        <taxon>Bacteria</taxon>
        <taxon>Pseudomonadati</taxon>
        <taxon>Pseudomonadota</taxon>
        <taxon>Betaproteobacteria</taxon>
        <taxon>Burkholderiales</taxon>
        <taxon>Oxalobacteraceae</taxon>
        <taxon>Undibacterium</taxon>
    </lineage>
</organism>